<feature type="compositionally biased region" description="Basic residues" evidence="2">
    <location>
        <begin position="15"/>
        <end position="25"/>
    </location>
</feature>
<evidence type="ECO:0000259" key="3">
    <source>
        <dbReference type="PROSITE" id="PS50238"/>
    </source>
</evidence>
<feature type="region of interest" description="Disordered" evidence="2">
    <location>
        <begin position="1"/>
        <end position="26"/>
    </location>
</feature>
<keyword evidence="5" id="KW-1185">Reference proteome</keyword>
<feature type="region of interest" description="Disordered" evidence="2">
    <location>
        <begin position="266"/>
        <end position="316"/>
    </location>
</feature>
<dbReference type="InterPro" id="IPR000198">
    <property type="entry name" value="RhoGAP_dom"/>
</dbReference>
<dbReference type="InterPro" id="IPR008936">
    <property type="entry name" value="Rho_GTPase_activation_prot"/>
</dbReference>
<evidence type="ECO:0000256" key="1">
    <source>
        <dbReference type="ARBA" id="ARBA00022468"/>
    </source>
</evidence>
<feature type="compositionally biased region" description="Polar residues" evidence="2">
    <location>
        <begin position="408"/>
        <end position="430"/>
    </location>
</feature>
<dbReference type="GO" id="GO:0007165">
    <property type="term" value="P:signal transduction"/>
    <property type="evidence" value="ECO:0007669"/>
    <property type="project" value="InterPro"/>
</dbReference>
<dbReference type="Proteomes" id="UP000241769">
    <property type="component" value="Unassembled WGS sequence"/>
</dbReference>
<feature type="compositionally biased region" description="Low complexity" evidence="2">
    <location>
        <begin position="266"/>
        <end position="279"/>
    </location>
</feature>
<dbReference type="SUPFAM" id="SSF48350">
    <property type="entry name" value="GTPase activation domain, GAP"/>
    <property type="match status" value="1"/>
</dbReference>
<accession>A0A2P6NKX3</accession>
<protein>
    <recommendedName>
        <fullName evidence="3">Rho-GAP domain-containing protein</fullName>
    </recommendedName>
</protein>
<feature type="domain" description="Rho-GAP" evidence="3">
    <location>
        <begin position="33"/>
        <end position="221"/>
    </location>
</feature>
<feature type="compositionally biased region" description="Polar residues" evidence="2">
    <location>
        <begin position="373"/>
        <end position="383"/>
    </location>
</feature>
<dbReference type="InParanoid" id="A0A2P6NKX3"/>
<dbReference type="Pfam" id="PF00620">
    <property type="entry name" value="RhoGAP"/>
    <property type="match status" value="1"/>
</dbReference>
<dbReference type="EMBL" id="MDYQ01000060">
    <property type="protein sequence ID" value="PRP84603.1"/>
    <property type="molecule type" value="Genomic_DNA"/>
</dbReference>
<dbReference type="CDD" id="cd00159">
    <property type="entry name" value="RhoGAP"/>
    <property type="match status" value="1"/>
</dbReference>
<organism evidence="4 5">
    <name type="scientific">Planoprotostelium fungivorum</name>
    <dbReference type="NCBI Taxonomy" id="1890364"/>
    <lineage>
        <taxon>Eukaryota</taxon>
        <taxon>Amoebozoa</taxon>
        <taxon>Evosea</taxon>
        <taxon>Variosea</taxon>
        <taxon>Cavosteliida</taxon>
        <taxon>Cavosteliaceae</taxon>
        <taxon>Planoprotostelium</taxon>
    </lineage>
</organism>
<keyword evidence="1" id="KW-0343">GTPase activation</keyword>
<feature type="compositionally biased region" description="Polar residues" evidence="2">
    <location>
        <begin position="354"/>
        <end position="366"/>
    </location>
</feature>
<evidence type="ECO:0000313" key="5">
    <source>
        <dbReference type="Proteomes" id="UP000241769"/>
    </source>
</evidence>
<name>A0A2P6NKX3_9EUKA</name>
<dbReference type="PROSITE" id="PS50238">
    <property type="entry name" value="RHOGAP"/>
    <property type="match status" value="1"/>
</dbReference>
<proteinExistence type="predicted"/>
<dbReference type="PANTHER" id="PTHR15228">
    <property type="entry name" value="SPERMATHECAL PHYSIOLOGY VARIANT"/>
    <property type="match status" value="1"/>
</dbReference>
<dbReference type="STRING" id="1890364.A0A2P6NKX3"/>
<dbReference type="OrthoDB" id="185175at2759"/>
<reference evidence="4 5" key="1">
    <citation type="journal article" date="2018" name="Genome Biol. Evol.">
        <title>Multiple Roots of Fruiting Body Formation in Amoebozoa.</title>
        <authorList>
            <person name="Hillmann F."/>
            <person name="Forbes G."/>
            <person name="Novohradska S."/>
            <person name="Ferling I."/>
            <person name="Riege K."/>
            <person name="Groth M."/>
            <person name="Westermann M."/>
            <person name="Marz M."/>
            <person name="Spaller T."/>
            <person name="Winckler T."/>
            <person name="Schaap P."/>
            <person name="Glockner G."/>
        </authorList>
    </citation>
    <scope>NUCLEOTIDE SEQUENCE [LARGE SCALE GENOMIC DNA]</scope>
    <source>
        <strain evidence="4 5">Jena</strain>
    </source>
</reference>
<dbReference type="Gene3D" id="1.10.555.10">
    <property type="entry name" value="Rho GTPase activation protein"/>
    <property type="match status" value="1"/>
</dbReference>
<feature type="compositionally biased region" description="Basic and acidic residues" evidence="2">
    <location>
        <begin position="280"/>
        <end position="292"/>
    </location>
</feature>
<gene>
    <name evidence="4" type="ORF">PROFUN_09276</name>
</gene>
<comment type="caution">
    <text evidence="4">The sequence shown here is derived from an EMBL/GenBank/DDBJ whole genome shotgun (WGS) entry which is preliminary data.</text>
</comment>
<evidence type="ECO:0000313" key="4">
    <source>
        <dbReference type="EMBL" id="PRP84603.1"/>
    </source>
</evidence>
<feature type="compositionally biased region" description="Low complexity" evidence="2">
    <location>
        <begin position="294"/>
        <end position="316"/>
    </location>
</feature>
<sequence>MSASSKLWDKGLGKEKKKSNRKTRQTKKDDGAINLFLFDSKINEVPIVVDQCVEYLEKNGLDAEGIFRLSGSSSEIEKLKNLYIEGKTVDLHTSARDSNDVAALLKLFFREMPEALLTAELYECFLAAIGVPDNTARIACIQKVLNLLPTTNRLVLARLMGLLNKISKNSAVNKMTPSNLAIVFAPTLYRPKEETFQLVMEDATHATTLMETLITQHEELFLAHQPEPTPEVVGDKAILEGFNHKIKTGTIRMAKKFLLEEKEEIAQVAEEPSTTSPEESPAKPHEERRDSLEPASTPSPCDSPSSTSPVISSRNSVNTKPVLARFSQHVAVNPPRVAEPGKLASPRLSGGDKSANQTNPGPQINAPSARKVSVSTGGRSPSASNPPKPHINLGEVSLHKVAPKSPVLQPTNNAPVYSLPAKSNSSSFLNIESDKEKSLTPPRPSSLSKPTLPKKEEDGALTAKALVDKLLEGKNVFVMNYLDTLEVSKRKAIVDEMTSILP</sequence>
<feature type="region of interest" description="Disordered" evidence="2">
    <location>
        <begin position="330"/>
        <end position="458"/>
    </location>
</feature>
<dbReference type="PANTHER" id="PTHR15228:SF24">
    <property type="entry name" value="RHO-GAP DOMAIN-CONTAINING PROTEIN"/>
    <property type="match status" value="1"/>
</dbReference>
<evidence type="ECO:0000256" key="2">
    <source>
        <dbReference type="SAM" id="MobiDB-lite"/>
    </source>
</evidence>
<dbReference type="AlphaFoldDB" id="A0A2P6NKX3"/>
<dbReference type="GO" id="GO:0005096">
    <property type="term" value="F:GTPase activator activity"/>
    <property type="evidence" value="ECO:0007669"/>
    <property type="project" value="UniProtKB-KW"/>
</dbReference>
<dbReference type="SMART" id="SM00324">
    <property type="entry name" value="RhoGAP"/>
    <property type="match status" value="1"/>
</dbReference>
<dbReference type="InterPro" id="IPR051025">
    <property type="entry name" value="RhoGAP"/>
</dbReference>